<organism evidence="1 2">
    <name type="scientific">Lacrimispora xylanolytica</name>
    <dbReference type="NCBI Taxonomy" id="29375"/>
    <lineage>
        <taxon>Bacteria</taxon>
        <taxon>Bacillati</taxon>
        <taxon>Bacillota</taxon>
        <taxon>Clostridia</taxon>
        <taxon>Lachnospirales</taxon>
        <taxon>Lachnospiraceae</taxon>
        <taxon>Lacrimispora</taxon>
    </lineage>
</organism>
<gene>
    <name evidence="1" type="ORF">OW255_05930</name>
</gene>
<dbReference type="Proteomes" id="UP001163115">
    <property type="component" value="Chromosome"/>
</dbReference>
<evidence type="ECO:0000313" key="1">
    <source>
        <dbReference type="EMBL" id="WAJ25046.1"/>
    </source>
</evidence>
<dbReference type="RefSeq" id="WP_268115966.1">
    <property type="nucleotide sequence ID" value="NZ_CP113524.1"/>
</dbReference>
<protein>
    <submittedName>
        <fullName evidence="1">Uncharacterized protein</fullName>
    </submittedName>
</protein>
<evidence type="ECO:0000313" key="2">
    <source>
        <dbReference type="Proteomes" id="UP001163115"/>
    </source>
</evidence>
<keyword evidence="2" id="KW-1185">Reference proteome</keyword>
<proteinExistence type="predicted"/>
<reference evidence="1" key="1">
    <citation type="submission" date="2022-11" db="EMBL/GenBank/DDBJ databases">
        <title>Lacrimispora xylanolytica sy1, complete genome.</title>
        <authorList>
            <person name="Choi S."/>
        </authorList>
    </citation>
    <scope>NUCLEOTIDE SEQUENCE</scope>
    <source>
        <strain evidence="1">Sy1</strain>
    </source>
</reference>
<sequence>MMKKTIIYFLLLTVLLLATFPFINQSFIKKANVINENCGIQDVLKNIENYAEYLEDIHVAAKVVTYDEKECLKIKFNSNTEAIYGPELLEINTKILWKYYSKKYLVDVKISNIDMVKKTARVSTDYDGGYGTTVSYYLPDFYDMKPDAGDYLQADLDVKKIVSKEELKELYLAAVQMKEGIDKEYLRRNGLVKQ</sequence>
<accession>A0ABY7AEN7</accession>
<name>A0ABY7AEN7_9FIRM</name>
<dbReference type="EMBL" id="CP113524">
    <property type="protein sequence ID" value="WAJ25046.1"/>
    <property type="molecule type" value="Genomic_DNA"/>
</dbReference>